<sequence>MFPPRGLFHEARLRCHDRTLPGLRRRDVEFVASFASRNGGFHPRYQTPCRTQHDERNRSHGQRLVPHDTISRRLILDDQVRLRLIIFQYGHFVAVFLCVRHAPADLIAFRLEVWVIDRSTYHIVKFEQELPTGCPGRVATIIVFRHFRLPPAAIAAVI</sequence>
<dbReference type="Proteomes" id="UP000266841">
    <property type="component" value="Unassembled WGS sequence"/>
</dbReference>
<protein>
    <submittedName>
        <fullName evidence="1">Uncharacterized protein</fullName>
    </submittedName>
</protein>
<gene>
    <name evidence="1" type="ORF">THAOC_04465</name>
</gene>
<name>K0T9W3_THAOC</name>
<evidence type="ECO:0000313" key="2">
    <source>
        <dbReference type="Proteomes" id="UP000266841"/>
    </source>
</evidence>
<accession>K0T9W3</accession>
<reference evidence="1 2" key="1">
    <citation type="journal article" date="2012" name="Genome Biol.">
        <title>Genome and low-iron response of an oceanic diatom adapted to chronic iron limitation.</title>
        <authorList>
            <person name="Lommer M."/>
            <person name="Specht M."/>
            <person name="Roy A.S."/>
            <person name="Kraemer L."/>
            <person name="Andreson R."/>
            <person name="Gutowska M.A."/>
            <person name="Wolf J."/>
            <person name="Bergner S.V."/>
            <person name="Schilhabel M.B."/>
            <person name="Klostermeier U.C."/>
            <person name="Beiko R.G."/>
            <person name="Rosenstiel P."/>
            <person name="Hippler M."/>
            <person name="Laroche J."/>
        </authorList>
    </citation>
    <scope>NUCLEOTIDE SEQUENCE [LARGE SCALE GENOMIC DNA]</scope>
    <source>
        <strain evidence="1 2">CCMP1005</strain>
    </source>
</reference>
<dbReference type="AlphaFoldDB" id="K0T9W3"/>
<dbReference type="EMBL" id="AGNL01004127">
    <property type="protein sequence ID" value="EJK73889.1"/>
    <property type="molecule type" value="Genomic_DNA"/>
</dbReference>
<organism evidence="1 2">
    <name type="scientific">Thalassiosira oceanica</name>
    <name type="common">Marine diatom</name>
    <dbReference type="NCBI Taxonomy" id="159749"/>
    <lineage>
        <taxon>Eukaryota</taxon>
        <taxon>Sar</taxon>
        <taxon>Stramenopiles</taxon>
        <taxon>Ochrophyta</taxon>
        <taxon>Bacillariophyta</taxon>
        <taxon>Coscinodiscophyceae</taxon>
        <taxon>Thalassiosirophycidae</taxon>
        <taxon>Thalassiosirales</taxon>
        <taxon>Thalassiosiraceae</taxon>
        <taxon>Thalassiosira</taxon>
    </lineage>
</organism>
<comment type="caution">
    <text evidence="1">The sequence shown here is derived from an EMBL/GenBank/DDBJ whole genome shotgun (WGS) entry which is preliminary data.</text>
</comment>
<proteinExistence type="predicted"/>
<keyword evidence="2" id="KW-1185">Reference proteome</keyword>
<evidence type="ECO:0000313" key="1">
    <source>
        <dbReference type="EMBL" id="EJK73889.1"/>
    </source>
</evidence>